<protein>
    <submittedName>
        <fullName evidence="21">TonB-dependent siderophore receptor</fullName>
    </submittedName>
</protein>
<evidence type="ECO:0000256" key="2">
    <source>
        <dbReference type="ARBA" id="ARBA00009810"/>
    </source>
</evidence>
<evidence type="ECO:0000256" key="15">
    <source>
        <dbReference type="PROSITE-ProRule" id="PRU10143"/>
    </source>
</evidence>
<dbReference type="InterPro" id="IPR010105">
    <property type="entry name" value="TonB_sidphr_rcpt"/>
</dbReference>
<dbReference type="PROSITE" id="PS00430">
    <property type="entry name" value="TONB_DEPENDENT_REC_1"/>
    <property type="match status" value="1"/>
</dbReference>
<dbReference type="PANTHER" id="PTHR32552">
    <property type="entry name" value="FERRICHROME IRON RECEPTOR-RELATED"/>
    <property type="match status" value="1"/>
</dbReference>
<dbReference type="InterPro" id="IPR000531">
    <property type="entry name" value="Beta-barrel_TonB"/>
</dbReference>
<evidence type="ECO:0000259" key="19">
    <source>
        <dbReference type="Pfam" id="PF00593"/>
    </source>
</evidence>
<feature type="chain" id="PRO_5014960087" evidence="18">
    <location>
        <begin position="27"/>
        <end position="719"/>
    </location>
</feature>
<evidence type="ECO:0000256" key="3">
    <source>
        <dbReference type="ARBA" id="ARBA00022448"/>
    </source>
</evidence>
<dbReference type="GO" id="GO:0038023">
    <property type="term" value="F:signaling receptor activity"/>
    <property type="evidence" value="ECO:0007669"/>
    <property type="project" value="InterPro"/>
</dbReference>
<evidence type="ECO:0000256" key="11">
    <source>
        <dbReference type="ARBA" id="ARBA00023136"/>
    </source>
</evidence>
<evidence type="ECO:0000256" key="1">
    <source>
        <dbReference type="ARBA" id="ARBA00004571"/>
    </source>
</evidence>
<keyword evidence="8" id="KW-0408">Iron</keyword>
<dbReference type="GO" id="GO:0009279">
    <property type="term" value="C:cell outer membrane"/>
    <property type="evidence" value="ECO:0007669"/>
    <property type="project" value="UniProtKB-SubCell"/>
</dbReference>
<evidence type="ECO:0000313" key="21">
    <source>
        <dbReference type="EMBL" id="AUX93225.1"/>
    </source>
</evidence>
<dbReference type="InterPro" id="IPR037066">
    <property type="entry name" value="Plug_dom_sf"/>
</dbReference>
<feature type="domain" description="TonB-dependent receptor-like beta-barrel" evidence="19">
    <location>
        <begin position="243"/>
        <end position="688"/>
    </location>
</feature>
<evidence type="ECO:0000256" key="18">
    <source>
        <dbReference type="SAM" id="SignalP"/>
    </source>
</evidence>
<dbReference type="InterPro" id="IPR039426">
    <property type="entry name" value="TonB-dep_rcpt-like"/>
</dbReference>
<evidence type="ECO:0000256" key="7">
    <source>
        <dbReference type="ARBA" id="ARBA00022729"/>
    </source>
</evidence>
<dbReference type="Pfam" id="PF07715">
    <property type="entry name" value="Plug"/>
    <property type="match status" value="1"/>
</dbReference>
<dbReference type="KEGG" id="pgz:C2E15_09140"/>
<dbReference type="InterPro" id="IPR010917">
    <property type="entry name" value="TonB_rcpt_CS"/>
</dbReference>
<evidence type="ECO:0000256" key="5">
    <source>
        <dbReference type="ARBA" id="ARBA00022496"/>
    </source>
</evidence>
<keyword evidence="6 14" id="KW-0812">Transmembrane</keyword>
<evidence type="ECO:0000256" key="13">
    <source>
        <dbReference type="ARBA" id="ARBA00023237"/>
    </source>
</evidence>
<dbReference type="Gene3D" id="2.40.170.20">
    <property type="entry name" value="TonB-dependent receptor, beta-barrel domain"/>
    <property type="match status" value="1"/>
</dbReference>
<keyword evidence="11 14" id="KW-0472">Membrane</keyword>
<feature type="short sequence motif" description="TonB C-terminal box" evidence="16">
    <location>
        <begin position="702"/>
        <end position="719"/>
    </location>
</feature>
<evidence type="ECO:0000256" key="16">
    <source>
        <dbReference type="PROSITE-ProRule" id="PRU10144"/>
    </source>
</evidence>
<evidence type="ECO:0000256" key="17">
    <source>
        <dbReference type="RuleBase" id="RU003357"/>
    </source>
</evidence>
<dbReference type="EMBL" id="CP026377">
    <property type="protein sequence ID" value="AUX93225.1"/>
    <property type="molecule type" value="Genomic_DNA"/>
</dbReference>
<keyword evidence="5" id="KW-0410">Iron transport</keyword>
<dbReference type="GO" id="GO:0015891">
    <property type="term" value="P:siderophore transport"/>
    <property type="evidence" value="ECO:0007669"/>
    <property type="project" value="InterPro"/>
</dbReference>
<keyword evidence="4 14" id="KW-1134">Transmembrane beta strand</keyword>
<dbReference type="GO" id="GO:0015344">
    <property type="term" value="F:siderophore uptake transmembrane transporter activity"/>
    <property type="evidence" value="ECO:0007669"/>
    <property type="project" value="UniProtKB-ARBA"/>
</dbReference>
<feature type="signal peptide" evidence="18">
    <location>
        <begin position="1"/>
        <end position="26"/>
    </location>
</feature>
<feature type="short sequence motif" description="TonB box" evidence="15">
    <location>
        <begin position="29"/>
        <end position="35"/>
    </location>
</feature>
<keyword evidence="3 14" id="KW-0813">Transport</keyword>
<dbReference type="InterPro" id="IPR036942">
    <property type="entry name" value="Beta-barrel_TonB_sf"/>
</dbReference>
<evidence type="ECO:0000256" key="10">
    <source>
        <dbReference type="ARBA" id="ARBA00023077"/>
    </source>
</evidence>
<dbReference type="Gene3D" id="2.170.130.10">
    <property type="entry name" value="TonB-dependent receptor, plug domain"/>
    <property type="match status" value="1"/>
</dbReference>
<comment type="similarity">
    <text evidence="2 14 17">Belongs to the TonB-dependent receptor family.</text>
</comment>
<dbReference type="NCBIfam" id="TIGR01783">
    <property type="entry name" value="TonB-siderophor"/>
    <property type="match status" value="1"/>
</dbReference>
<dbReference type="InterPro" id="IPR012910">
    <property type="entry name" value="Plug_dom"/>
</dbReference>
<evidence type="ECO:0000256" key="9">
    <source>
        <dbReference type="ARBA" id="ARBA00023065"/>
    </source>
</evidence>
<keyword evidence="10 15" id="KW-0798">TonB box</keyword>
<evidence type="ECO:0000256" key="8">
    <source>
        <dbReference type="ARBA" id="ARBA00023004"/>
    </source>
</evidence>
<dbReference type="CDD" id="cd01347">
    <property type="entry name" value="ligand_gated_channel"/>
    <property type="match status" value="1"/>
</dbReference>
<comment type="subcellular location">
    <subcellularLocation>
        <location evidence="1 14">Cell outer membrane</location>
        <topology evidence="1 14">Multi-pass membrane protein</topology>
    </subcellularLocation>
</comment>
<feature type="domain" description="TonB-dependent receptor plug" evidence="20">
    <location>
        <begin position="63"/>
        <end position="167"/>
    </location>
</feature>
<dbReference type="SUPFAM" id="SSF56935">
    <property type="entry name" value="Porins"/>
    <property type="match status" value="1"/>
</dbReference>
<dbReference type="PROSITE" id="PS01156">
    <property type="entry name" value="TONB_DEPENDENT_REC_2"/>
    <property type="match status" value="1"/>
</dbReference>
<evidence type="ECO:0000259" key="20">
    <source>
        <dbReference type="Pfam" id="PF07715"/>
    </source>
</evidence>
<accession>A0A2L0IF76</accession>
<dbReference type="PROSITE" id="PS52016">
    <property type="entry name" value="TONB_DEPENDENT_REC_3"/>
    <property type="match status" value="1"/>
</dbReference>
<keyword evidence="7 18" id="KW-0732">Signal</keyword>
<dbReference type="PANTHER" id="PTHR32552:SF68">
    <property type="entry name" value="FERRICHROME OUTER MEMBRANE TRANSPORTER_PHAGE RECEPTOR"/>
    <property type="match status" value="1"/>
</dbReference>
<evidence type="ECO:0000256" key="12">
    <source>
        <dbReference type="ARBA" id="ARBA00023170"/>
    </source>
</evidence>
<name>A0A2L0IF76_9GAMM</name>
<dbReference type="Proteomes" id="UP000238365">
    <property type="component" value="Chromosome"/>
</dbReference>
<evidence type="ECO:0000256" key="6">
    <source>
        <dbReference type="ARBA" id="ARBA00022692"/>
    </source>
</evidence>
<dbReference type="RefSeq" id="WP_104957088.1">
    <property type="nucleotide sequence ID" value="NZ_CP026377.1"/>
</dbReference>
<sequence>MGMPFSLKRSALLCALALAAPGSALAAETLVVTAEPAETADSPTSGYTVKTSAGATKTDRPLITTGQSVSVVTRQQIEDQGAMDVNQALNYSSGVFTNFAGAATRYDTVSLRGFHGGDVDNTFLDGLRLMTDGGSYNALQVDPWFLERIDVIKGPSSALYGQTVPGGLVMMTSKRPQFRQEGHFRLMAGNNSTTGAAFDYTNAINDQWAFRLTGITRNSDTQYDHTREERYAISPSLLWQPDSDTSLLLKAYLQKDPSGGYHGSVPGEGSITERNGRKLSNGFYDGESAIDQFKRHEQIYSYQFSHRFNDTWAFRSNASYTHSNVDLDQVYQIGWRGDSNLLDRYYSGERSSLDAYAIDNQLEADFITGEVEHTLVLGADYHQYRDSLWDASAYVDPLNARTGEGGSRFWQNAWDPANPDADRIAGLYAYDQTRRYHQAGIYLQDEMEWNKWHMTLSGRYDRLVAKSTNDTTDTSRRRSDDHISGRASLLYAFDNGVSPYVSYSQAITPSSLPDANGDLLKPTTAEQYEAGVKYQPTGTADMYSIAVYDLMQKDVGNRIVNTSYYEPAGKVHSRGLELEARNQITPRFSTIANYSVTRVRFKDSVDGNDGHTPYVTPNQIASLWGNYKFDYGISAGAGVRYIGKQWADNENTTRLPSATLLDASVRADLGVWNNKLKGAWVQVNANNLTDRDYIAACYGTGNCYWGAERSVVATVGYDF</sequence>
<gene>
    <name evidence="21" type="ORF">C2E15_09140</name>
</gene>
<dbReference type="FunFam" id="2.170.130.10:FF:000001">
    <property type="entry name" value="Catecholate siderophore TonB-dependent receptor"/>
    <property type="match status" value="1"/>
</dbReference>
<organism evidence="21 22">
    <name type="scientific">Mixta gaviniae</name>
    <dbReference type="NCBI Taxonomy" id="665914"/>
    <lineage>
        <taxon>Bacteria</taxon>
        <taxon>Pseudomonadati</taxon>
        <taxon>Pseudomonadota</taxon>
        <taxon>Gammaproteobacteria</taxon>
        <taxon>Enterobacterales</taxon>
        <taxon>Erwiniaceae</taxon>
        <taxon>Mixta</taxon>
    </lineage>
</organism>
<evidence type="ECO:0000256" key="4">
    <source>
        <dbReference type="ARBA" id="ARBA00022452"/>
    </source>
</evidence>
<keyword evidence="22" id="KW-1185">Reference proteome</keyword>
<keyword evidence="13 14" id="KW-0998">Cell outer membrane</keyword>
<keyword evidence="12 21" id="KW-0675">Receptor</keyword>
<dbReference type="InterPro" id="IPR010916">
    <property type="entry name" value="TonB_box_CS"/>
</dbReference>
<evidence type="ECO:0000256" key="14">
    <source>
        <dbReference type="PROSITE-ProRule" id="PRU01360"/>
    </source>
</evidence>
<dbReference type="Pfam" id="PF00593">
    <property type="entry name" value="TonB_dep_Rec_b-barrel"/>
    <property type="match status" value="1"/>
</dbReference>
<dbReference type="AlphaFoldDB" id="A0A2L0IF76"/>
<evidence type="ECO:0000313" key="22">
    <source>
        <dbReference type="Proteomes" id="UP000238365"/>
    </source>
</evidence>
<proteinExistence type="inferred from homology"/>
<reference evidence="21 22" key="1">
    <citation type="submission" date="2018-01" db="EMBL/GenBank/DDBJ databases">
        <title>Complete and assembled Genome of Pantoea gaviniae DSM22758T.</title>
        <authorList>
            <person name="Stevens M.J.A."/>
            <person name="Zurfluh K."/>
            <person name="Stephan R."/>
        </authorList>
    </citation>
    <scope>NUCLEOTIDE SEQUENCE [LARGE SCALE GENOMIC DNA]</scope>
    <source>
        <strain evidence="21 22">DSM 22758</strain>
    </source>
</reference>
<keyword evidence="9" id="KW-0406">Ion transport</keyword>